<accession>X0TYD7</accession>
<sequence length="58" mass="6748">MESYNNIGIIWALKDNPIKARESFEKAMFISKKIDLDDDNVVIQKVKQNLLKLKINRG</sequence>
<proteinExistence type="predicted"/>
<reference evidence="1" key="1">
    <citation type="journal article" date="2014" name="Front. Microbiol.">
        <title>High frequency of phylogenetically diverse reductive dehalogenase-homologous genes in deep subseafloor sedimentary metagenomes.</title>
        <authorList>
            <person name="Kawai M."/>
            <person name="Futagami T."/>
            <person name="Toyoda A."/>
            <person name="Takaki Y."/>
            <person name="Nishi S."/>
            <person name="Hori S."/>
            <person name="Arai W."/>
            <person name="Tsubouchi T."/>
            <person name="Morono Y."/>
            <person name="Uchiyama I."/>
            <person name="Ito T."/>
            <person name="Fujiyama A."/>
            <person name="Inagaki F."/>
            <person name="Takami H."/>
        </authorList>
    </citation>
    <scope>NUCLEOTIDE SEQUENCE</scope>
    <source>
        <strain evidence="1">Expedition CK06-06</strain>
    </source>
</reference>
<evidence type="ECO:0000313" key="1">
    <source>
        <dbReference type="EMBL" id="GAF98578.1"/>
    </source>
</evidence>
<organism evidence="1">
    <name type="scientific">marine sediment metagenome</name>
    <dbReference type="NCBI Taxonomy" id="412755"/>
    <lineage>
        <taxon>unclassified sequences</taxon>
        <taxon>metagenomes</taxon>
        <taxon>ecological metagenomes</taxon>
    </lineage>
</organism>
<protein>
    <recommendedName>
        <fullName evidence="2">Tetratricopeptide repeat protein</fullName>
    </recommendedName>
</protein>
<dbReference type="AlphaFoldDB" id="X0TYD7"/>
<comment type="caution">
    <text evidence="1">The sequence shown here is derived from an EMBL/GenBank/DDBJ whole genome shotgun (WGS) entry which is preliminary data.</text>
</comment>
<name>X0TYD7_9ZZZZ</name>
<evidence type="ECO:0008006" key="2">
    <source>
        <dbReference type="Google" id="ProtNLM"/>
    </source>
</evidence>
<gene>
    <name evidence="1" type="ORF">S01H1_24875</name>
</gene>
<dbReference type="EMBL" id="BARS01014982">
    <property type="protein sequence ID" value="GAF98578.1"/>
    <property type="molecule type" value="Genomic_DNA"/>
</dbReference>